<evidence type="ECO:0000256" key="5">
    <source>
        <dbReference type="ARBA" id="ARBA00022692"/>
    </source>
</evidence>
<feature type="transmembrane region" description="Helical" evidence="8">
    <location>
        <begin position="218"/>
        <end position="238"/>
    </location>
</feature>
<evidence type="ECO:0000256" key="3">
    <source>
        <dbReference type="ARBA" id="ARBA00022448"/>
    </source>
</evidence>
<dbReference type="InterPro" id="IPR004812">
    <property type="entry name" value="Efflux_drug-R_Bcr/CmlA"/>
</dbReference>
<dbReference type="PRINTS" id="PR01035">
    <property type="entry name" value="TCRTETA"/>
</dbReference>
<dbReference type="FunFam" id="1.20.1720.10:FF:000005">
    <property type="entry name" value="Bcr/CflA family efflux transporter"/>
    <property type="match status" value="1"/>
</dbReference>
<feature type="transmembrane region" description="Helical" evidence="8">
    <location>
        <begin position="373"/>
        <end position="394"/>
    </location>
</feature>
<dbReference type="GO" id="GO:0042910">
    <property type="term" value="F:xenobiotic transmembrane transporter activity"/>
    <property type="evidence" value="ECO:0007669"/>
    <property type="project" value="InterPro"/>
</dbReference>
<feature type="transmembrane region" description="Helical" evidence="8">
    <location>
        <begin position="310"/>
        <end position="335"/>
    </location>
</feature>
<keyword evidence="7 8" id="KW-0472">Membrane</keyword>
<feature type="transmembrane region" description="Helical" evidence="8">
    <location>
        <begin position="106"/>
        <end position="127"/>
    </location>
</feature>
<dbReference type="CDD" id="cd17320">
    <property type="entry name" value="MFS_MdfA_MDR_like"/>
    <property type="match status" value="1"/>
</dbReference>
<dbReference type="GO" id="GO:0005886">
    <property type="term" value="C:plasma membrane"/>
    <property type="evidence" value="ECO:0007669"/>
    <property type="project" value="UniProtKB-SubCell"/>
</dbReference>
<dbReference type="Proteomes" id="UP001075387">
    <property type="component" value="Unassembled WGS sequence"/>
</dbReference>
<feature type="transmembrane region" description="Helical" evidence="8">
    <location>
        <begin position="12"/>
        <end position="30"/>
    </location>
</feature>
<feature type="transmembrane region" description="Helical" evidence="8">
    <location>
        <begin position="285"/>
        <end position="304"/>
    </location>
</feature>
<evidence type="ECO:0000259" key="9">
    <source>
        <dbReference type="PROSITE" id="PS50850"/>
    </source>
</evidence>
<dbReference type="Pfam" id="PF07690">
    <property type="entry name" value="MFS_1"/>
    <property type="match status" value="1"/>
</dbReference>
<comment type="similarity">
    <text evidence="2 8">Belongs to the major facilitator superfamily. Bcr/CmlA family.</text>
</comment>
<comment type="caution">
    <text evidence="10">The sequence shown here is derived from an EMBL/GenBank/DDBJ whole genome shotgun (WGS) entry which is preliminary data.</text>
</comment>
<feature type="transmembrane region" description="Helical" evidence="8">
    <location>
        <begin position="250"/>
        <end position="273"/>
    </location>
</feature>
<dbReference type="InterPro" id="IPR011701">
    <property type="entry name" value="MFS"/>
</dbReference>
<evidence type="ECO:0000256" key="2">
    <source>
        <dbReference type="ARBA" id="ARBA00006236"/>
    </source>
</evidence>
<evidence type="ECO:0000256" key="1">
    <source>
        <dbReference type="ARBA" id="ARBA00004651"/>
    </source>
</evidence>
<evidence type="ECO:0000313" key="10">
    <source>
        <dbReference type="EMBL" id="MCY8508390.1"/>
    </source>
</evidence>
<keyword evidence="6 8" id="KW-1133">Transmembrane helix</keyword>
<dbReference type="RefSeq" id="WP_268444587.1">
    <property type="nucleotide sequence ID" value="NZ_JALAQA010000002.1"/>
</dbReference>
<comment type="subcellular location">
    <subcellularLocation>
        <location evidence="1 8">Cell membrane</location>
        <topology evidence="1 8">Multi-pass membrane protein</topology>
    </subcellularLocation>
</comment>
<protein>
    <recommendedName>
        <fullName evidence="8">Bcr/CflA family efflux transporter</fullName>
    </recommendedName>
</protein>
<sequence length="399" mass="42127">MNQGYSTAARFRLGMVFILGTLASFGPLSLDMYLPALPQVAADLHTTASLAQLSLTFCLLGLALGQIIVGPLSDMKGRRKPLIISMVLYTLSSLLCAFSPSVAFLIIMRFIQGFTGAAGIVIARATARDMYSGKDLTAFFSLLMLVNGAAPILAPITGGFILQFTDWSTVFIVLAGIGCLIFVAVLTALPESLPPEKRTKGGLRETLTTFRHLLADRAFMGFAFSQAFIMTGMFAYISGSPFVLQNIYGVSAQMFSMLFAINGAGIIAATQMTGRLAKNVDERKLFISGLLTSIIGSAALLLSLTFDLGLFAVCASLFIIVSSVGIVTTTGFTLAMQKQEKGAGSAAALLGLLPFIGGAIAAPLVGVAGEESAWPMALSIFGFDVLAILSYVFLVRRNA</sequence>
<evidence type="ECO:0000256" key="7">
    <source>
        <dbReference type="ARBA" id="ARBA00023136"/>
    </source>
</evidence>
<dbReference type="InterPro" id="IPR001958">
    <property type="entry name" value="Tet-R_TetA/multi-R_MdtG-like"/>
</dbReference>
<dbReference type="SUPFAM" id="SSF103473">
    <property type="entry name" value="MFS general substrate transporter"/>
    <property type="match status" value="1"/>
</dbReference>
<dbReference type="Gene3D" id="1.20.1720.10">
    <property type="entry name" value="Multidrug resistance protein D"/>
    <property type="match status" value="1"/>
</dbReference>
<dbReference type="PANTHER" id="PTHR23502">
    <property type="entry name" value="MAJOR FACILITATOR SUPERFAMILY"/>
    <property type="match status" value="1"/>
</dbReference>
<feature type="transmembrane region" description="Helical" evidence="8">
    <location>
        <begin position="50"/>
        <end position="69"/>
    </location>
</feature>
<evidence type="ECO:0000313" key="11">
    <source>
        <dbReference type="Proteomes" id="UP001075387"/>
    </source>
</evidence>
<dbReference type="PROSITE" id="PS50850">
    <property type="entry name" value="MFS"/>
    <property type="match status" value="1"/>
</dbReference>
<dbReference type="InterPro" id="IPR020846">
    <property type="entry name" value="MFS_dom"/>
</dbReference>
<evidence type="ECO:0000256" key="8">
    <source>
        <dbReference type="RuleBase" id="RU365088"/>
    </source>
</evidence>
<evidence type="ECO:0000256" key="6">
    <source>
        <dbReference type="ARBA" id="ARBA00022989"/>
    </source>
</evidence>
<dbReference type="InterPro" id="IPR036259">
    <property type="entry name" value="MFS_trans_sf"/>
</dbReference>
<keyword evidence="5 8" id="KW-0812">Transmembrane</keyword>
<feature type="domain" description="Major facilitator superfamily (MFS) profile" evidence="9">
    <location>
        <begin position="12"/>
        <end position="399"/>
    </location>
</feature>
<dbReference type="AlphaFoldDB" id="A0AAP3FXE0"/>
<accession>A0AAP3FXE0</accession>
<dbReference type="PANTHER" id="PTHR23502:SF132">
    <property type="entry name" value="POLYAMINE TRANSPORTER 2-RELATED"/>
    <property type="match status" value="1"/>
</dbReference>
<name>A0AAP3FXE0_BACMO</name>
<organism evidence="10 11">
    <name type="scientific">Bacillus mojavensis</name>
    <dbReference type="NCBI Taxonomy" id="72360"/>
    <lineage>
        <taxon>Bacteria</taxon>
        <taxon>Bacillati</taxon>
        <taxon>Bacillota</taxon>
        <taxon>Bacilli</taxon>
        <taxon>Bacillales</taxon>
        <taxon>Bacillaceae</taxon>
        <taxon>Bacillus</taxon>
    </lineage>
</organism>
<evidence type="ECO:0000256" key="4">
    <source>
        <dbReference type="ARBA" id="ARBA00022475"/>
    </source>
</evidence>
<gene>
    <name evidence="10" type="ORF">MOD07_02295</name>
</gene>
<reference evidence="10" key="1">
    <citation type="submission" date="2022-02" db="EMBL/GenBank/DDBJ databases">
        <title>Crop Bioprotection Bacillus Genome Sequencing.</title>
        <authorList>
            <person name="Dunlap C."/>
        </authorList>
    </citation>
    <scope>NUCLEOTIDE SEQUENCE</scope>
    <source>
        <strain evidence="10">CK3O2B-54A</strain>
    </source>
</reference>
<keyword evidence="3 8" id="KW-0813">Transport</keyword>
<feature type="transmembrane region" description="Helical" evidence="8">
    <location>
        <begin position="347"/>
        <end position="367"/>
    </location>
</feature>
<feature type="transmembrane region" description="Helical" evidence="8">
    <location>
        <begin position="167"/>
        <end position="189"/>
    </location>
</feature>
<proteinExistence type="inferred from homology"/>
<dbReference type="GO" id="GO:1990961">
    <property type="term" value="P:xenobiotic detoxification by transmembrane export across the plasma membrane"/>
    <property type="evidence" value="ECO:0007669"/>
    <property type="project" value="InterPro"/>
</dbReference>
<dbReference type="EMBL" id="JALAQA010000002">
    <property type="protein sequence ID" value="MCY8508390.1"/>
    <property type="molecule type" value="Genomic_DNA"/>
</dbReference>
<feature type="transmembrane region" description="Helical" evidence="8">
    <location>
        <begin position="81"/>
        <end position="100"/>
    </location>
</feature>
<feature type="transmembrane region" description="Helical" evidence="8">
    <location>
        <begin position="139"/>
        <end position="161"/>
    </location>
</feature>
<dbReference type="NCBIfam" id="TIGR00710">
    <property type="entry name" value="efflux_Bcr_CflA"/>
    <property type="match status" value="1"/>
</dbReference>
<keyword evidence="4 8" id="KW-1003">Cell membrane</keyword>